<reference evidence="2 3" key="1">
    <citation type="submission" date="2013-12" db="EMBL/GenBank/DDBJ databases">
        <title>Draft genome of the parsitic nematode Ancylostoma duodenale.</title>
        <authorList>
            <person name="Mitreva M."/>
        </authorList>
    </citation>
    <scope>NUCLEOTIDE SEQUENCE [LARGE SCALE GENOMIC DNA]</scope>
    <source>
        <strain evidence="2 3">Zhejiang</strain>
    </source>
</reference>
<evidence type="ECO:0000256" key="1">
    <source>
        <dbReference type="SAM" id="Phobius"/>
    </source>
</evidence>
<dbReference type="EMBL" id="KN769866">
    <property type="protein sequence ID" value="KIH46197.1"/>
    <property type="molecule type" value="Genomic_DNA"/>
</dbReference>
<evidence type="ECO:0000313" key="2">
    <source>
        <dbReference type="EMBL" id="KIH46197.1"/>
    </source>
</evidence>
<dbReference type="AlphaFoldDB" id="A0A0C2C8W7"/>
<keyword evidence="1" id="KW-1133">Transmembrane helix</keyword>
<evidence type="ECO:0000313" key="3">
    <source>
        <dbReference type="Proteomes" id="UP000054047"/>
    </source>
</evidence>
<sequence>MYLDPGDITTSGATPPTTSNGPMLTWMYAIMFSPVHAADLSAAVFTFLYSFMHTAVSHCPYMALNNPRLPDSRFATQLSPTRICATECMPACEATCLAQVTCAPSCMPACAPSCVAANPAPPPPPPPAVPAAVPYAGPTCVAPCMPSCLPTCIQQVQSE</sequence>
<dbReference type="InterPro" id="IPR003341">
    <property type="entry name" value="Cys_rich_tripleX"/>
</dbReference>
<organism evidence="2 3">
    <name type="scientific">Ancylostoma duodenale</name>
    <dbReference type="NCBI Taxonomy" id="51022"/>
    <lineage>
        <taxon>Eukaryota</taxon>
        <taxon>Metazoa</taxon>
        <taxon>Ecdysozoa</taxon>
        <taxon>Nematoda</taxon>
        <taxon>Chromadorea</taxon>
        <taxon>Rhabditida</taxon>
        <taxon>Rhabditina</taxon>
        <taxon>Rhabditomorpha</taxon>
        <taxon>Strongyloidea</taxon>
        <taxon>Ancylostomatidae</taxon>
        <taxon>Ancylostomatinae</taxon>
        <taxon>Ancylostoma</taxon>
    </lineage>
</organism>
<keyword evidence="1" id="KW-0812">Transmembrane</keyword>
<dbReference type="Pfam" id="PF02363">
    <property type="entry name" value="C_tripleX"/>
    <property type="match status" value="3"/>
</dbReference>
<feature type="transmembrane region" description="Helical" evidence="1">
    <location>
        <begin position="26"/>
        <end position="52"/>
    </location>
</feature>
<keyword evidence="3" id="KW-1185">Reference proteome</keyword>
<dbReference type="OrthoDB" id="5798777at2759"/>
<name>A0A0C2C8W7_9BILA</name>
<evidence type="ECO:0008006" key="4">
    <source>
        <dbReference type="Google" id="ProtNLM"/>
    </source>
</evidence>
<proteinExistence type="predicted"/>
<accession>A0A0C2C8W7</accession>
<dbReference type="Proteomes" id="UP000054047">
    <property type="component" value="Unassembled WGS sequence"/>
</dbReference>
<gene>
    <name evidence="2" type="ORF">ANCDUO_23753</name>
</gene>
<keyword evidence="1" id="KW-0472">Membrane</keyword>
<protein>
    <recommendedName>
        <fullName evidence="4">Cysteine rich repeat-containing domain protein</fullName>
    </recommendedName>
</protein>